<comment type="subcellular location">
    <subcellularLocation>
        <location evidence="1">Membrane</location>
        <topology evidence="1">Multi-pass membrane protein</topology>
    </subcellularLocation>
</comment>
<dbReference type="GeneID" id="116297880"/>
<keyword evidence="3 9" id="KW-0812">Transmembrane</keyword>
<feature type="transmembrane region" description="Helical" evidence="9">
    <location>
        <begin position="100"/>
        <end position="121"/>
    </location>
</feature>
<dbReference type="GO" id="GO:0005739">
    <property type="term" value="C:mitochondrion"/>
    <property type="evidence" value="ECO:0007669"/>
    <property type="project" value="TreeGrafter"/>
</dbReference>
<gene>
    <name evidence="11" type="primary">LOC116297880</name>
</gene>
<evidence type="ECO:0000313" key="11">
    <source>
        <dbReference type="RefSeq" id="XP_031562054.1"/>
    </source>
</evidence>
<dbReference type="GO" id="GO:0032981">
    <property type="term" value="P:mitochondrial respiratory chain complex I assembly"/>
    <property type="evidence" value="ECO:0007669"/>
    <property type="project" value="InterPro"/>
</dbReference>
<dbReference type="KEGG" id="aten:116297880"/>
<proteinExistence type="inferred from homology"/>
<name>A0A6P8I0C5_ACTTE</name>
<sequence length="222" mass="24906">MAIEGSVQQDVKDQTGWDRVKALFETSEDGTISEELQSIPTIIGIGSVFGFLLGGQFGIRIGADHYVKQNQLTVYHSQMHAQREFQSAKTLGFVKYGSRWGWRMGLFAGLYSFLLTLSTTYRDKNDALNYVAAGASTGALYKLFGGWRSMVVSSLICSGVSLPIGLLAQAGNTFLIPEEYKIKVKEEKEQKRRKWEEQLQVTDSIIENMEKELESEKEQSQV</sequence>
<evidence type="ECO:0000256" key="5">
    <source>
        <dbReference type="ARBA" id="ARBA00023136"/>
    </source>
</evidence>
<evidence type="ECO:0000256" key="1">
    <source>
        <dbReference type="ARBA" id="ARBA00004141"/>
    </source>
</evidence>
<dbReference type="GO" id="GO:0016020">
    <property type="term" value="C:membrane"/>
    <property type="evidence" value="ECO:0007669"/>
    <property type="project" value="UniProtKB-SubCell"/>
</dbReference>
<evidence type="ECO:0000256" key="2">
    <source>
        <dbReference type="ARBA" id="ARBA00008444"/>
    </source>
</evidence>
<dbReference type="PANTHER" id="PTHR13002:SF1">
    <property type="entry name" value="COMPLEX I ASSEMBLY FACTOR TIMMDC1, MITOCHONDRIAL"/>
    <property type="match status" value="1"/>
</dbReference>
<keyword evidence="5 9" id="KW-0472">Membrane</keyword>
<dbReference type="AlphaFoldDB" id="A0A6P8I0C5"/>
<dbReference type="InterPro" id="IPR055299">
    <property type="entry name" value="TIMMDC1"/>
</dbReference>
<dbReference type="Pfam" id="PF02466">
    <property type="entry name" value="Tim17"/>
    <property type="match status" value="1"/>
</dbReference>
<evidence type="ECO:0000313" key="10">
    <source>
        <dbReference type="Proteomes" id="UP000515163"/>
    </source>
</evidence>
<evidence type="ECO:0000256" key="6">
    <source>
        <dbReference type="ARBA" id="ARBA00040778"/>
    </source>
</evidence>
<keyword evidence="10" id="KW-1185">Reference proteome</keyword>
<dbReference type="InParanoid" id="A0A6P8I0C5"/>
<evidence type="ECO:0000256" key="7">
    <source>
        <dbReference type="ARBA" id="ARBA00041344"/>
    </source>
</evidence>
<feature type="coiled-coil region" evidence="8">
    <location>
        <begin position="185"/>
        <end position="219"/>
    </location>
</feature>
<feature type="transmembrane region" description="Helical" evidence="9">
    <location>
        <begin position="39"/>
        <end position="59"/>
    </location>
</feature>
<keyword evidence="4 9" id="KW-1133">Transmembrane helix</keyword>
<evidence type="ECO:0000256" key="8">
    <source>
        <dbReference type="SAM" id="Coils"/>
    </source>
</evidence>
<dbReference type="FunCoup" id="A0A6P8I0C5">
    <property type="interactions" value="1590"/>
</dbReference>
<comment type="similarity">
    <text evidence="2">Belongs to the Tim17/Tim22/Tim23 family.</text>
</comment>
<evidence type="ECO:0000256" key="4">
    <source>
        <dbReference type="ARBA" id="ARBA00022989"/>
    </source>
</evidence>
<evidence type="ECO:0000256" key="9">
    <source>
        <dbReference type="SAM" id="Phobius"/>
    </source>
</evidence>
<reference evidence="11" key="1">
    <citation type="submission" date="2025-08" db="UniProtKB">
        <authorList>
            <consortium name="RefSeq"/>
        </authorList>
    </citation>
    <scope>IDENTIFICATION</scope>
    <source>
        <tissue evidence="11">Tentacle</tissue>
    </source>
</reference>
<accession>A0A6P8I0C5</accession>
<protein>
    <recommendedName>
        <fullName evidence="6">Complex I assembly factor TIMMDC1, mitochondrial</fullName>
    </recommendedName>
    <alternativeName>
        <fullName evidence="7">Translocase of inner mitochondrial membrane domain-containing protein 1</fullName>
    </alternativeName>
</protein>
<dbReference type="RefSeq" id="XP_031562054.1">
    <property type="nucleotide sequence ID" value="XM_031706194.1"/>
</dbReference>
<keyword evidence="8" id="KW-0175">Coiled coil</keyword>
<dbReference type="OrthoDB" id="5826189at2759"/>
<evidence type="ECO:0000256" key="3">
    <source>
        <dbReference type="ARBA" id="ARBA00022692"/>
    </source>
</evidence>
<dbReference type="Proteomes" id="UP000515163">
    <property type="component" value="Unplaced"/>
</dbReference>
<dbReference type="PANTHER" id="PTHR13002">
    <property type="entry name" value="C3ORF1 PROTEIN-RELATED"/>
    <property type="match status" value="1"/>
</dbReference>
<organism evidence="10 11">
    <name type="scientific">Actinia tenebrosa</name>
    <name type="common">Australian red waratah sea anemone</name>
    <dbReference type="NCBI Taxonomy" id="6105"/>
    <lineage>
        <taxon>Eukaryota</taxon>
        <taxon>Metazoa</taxon>
        <taxon>Cnidaria</taxon>
        <taxon>Anthozoa</taxon>
        <taxon>Hexacorallia</taxon>
        <taxon>Actiniaria</taxon>
        <taxon>Actiniidae</taxon>
        <taxon>Actinia</taxon>
    </lineage>
</organism>